<comment type="similarity">
    <text evidence="2 13">Belongs to the type III secretion exporter family.</text>
</comment>
<comment type="caution">
    <text evidence="15">The sequence shown here is derived from an EMBL/GenBank/DDBJ whole genome shotgun (WGS) entry which is preliminary data.</text>
</comment>
<dbReference type="InterPro" id="IPR006136">
    <property type="entry name" value="FlhB"/>
</dbReference>
<organism evidence="15 16">
    <name type="scientific">Candidatus Scalindua brodae</name>
    <dbReference type="NCBI Taxonomy" id="237368"/>
    <lineage>
        <taxon>Bacteria</taxon>
        <taxon>Pseudomonadati</taxon>
        <taxon>Planctomycetota</taxon>
        <taxon>Candidatus Brocadiia</taxon>
        <taxon>Candidatus Brocadiales</taxon>
        <taxon>Candidatus Scalinduaceae</taxon>
        <taxon>Candidatus Scalindua</taxon>
    </lineage>
</organism>
<proteinExistence type="inferred from homology"/>
<dbReference type="PATRIC" id="fig|237368.3.peg.57"/>
<keyword evidence="6 13" id="KW-0812">Transmembrane</keyword>
<dbReference type="Gene3D" id="6.10.250.2080">
    <property type="match status" value="1"/>
</dbReference>
<dbReference type="InterPro" id="IPR006135">
    <property type="entry name" value="T3SS_substrate_exporter"/>
</dbReference>
<evidence type="ECO:0000256" key="10">
    <source>
        <dbReference type="ARBA" id="ARBA00023136"/>
    </source>
</evidence>
<evidence type="ECO:0000256" key="2">
    <source>
        <dbReference type="ARBA" id="ARBA00010690"/>
    </source>
</evidence>
<gene>
    <name evidence="13 15" type="primary">flhB</name>
    <name evidence="15" type="ORF">SCABRO_00055</name>
</gene>
<dbReference type="Pfam" id="PF01312">
    <property type="entry name" value="Bac_export_2"/>
    <property type="match status" value="1"/>
</dbReference>
<dbReference type="PRINTS" id="PR00950">
    <property type="entry name" value="TYPE3IMSPROT"/>
</dbReference>
<feature type="transmembrane region" description="Helical" evidence="13">
    <location>
        <begin position="91"/>
        <end position="114"/>
    </location>
</feature>
<dbReference type="EMBL" id="JRYO01000005">
    <property type="protein sequence ID" value="KHE94217.1"/>
    <property type="molecule type" value="Genomic_DNA"/>
</dbReference>
<dbReference type="GO" id="GO:0044780">
    <property type="term" value="P:bacterial-type flagellum assembly"/>
    <property type="evidence" value="ECO:0007669"/>
    <property type="project" value="InterPro"/>
</dbReference>
<sequence>MASNEEKTEAPTSKKKKEATEKGQVAKSQDVNSALILLSGVLLMLFLGGSMMMRMRDTMGMICKNLYYENFDVDTCVGLLMDISIKNLKGVLPIMGGFMIVGAIASYSQVGFVFSRKALIPEFKKINPLSGVKNLASKRSLIKTAMSLVKLSIMGGIAYVSIRKDLEPLMELVSMRTEAIFSSASGLIFGITLKIAIILLILALLDFVYQRWQHSKDLMMTKNEVKQEAKQSDGDPLIKARIKSTQREMSRKRMMQAIPDADVIVTNPTHYAVALKYDAATMDAPKVIGKGVDLIALKIREVAAKHDIPIVEDRILARVLYSTIEIDSDVPPKLYQAVAKVLSYVYQLRNIVANR</sequence>
<evidence type="ECO:0000256" key="5">
    <source>
        <dbReference type="ARBA" id="ARBA00022475"/>
    </source>
</evidence>
<dbReference type="SUPFAM" id="SSF160544">
    <property type="entry name" value="EscU C-terminal domain-like"/>
    <property type="match status" value="1"/>
</dbReference>
<keyword evidence="9 13" id="KW-1133">Transmembrane helix</keyword>
<evidence type="ECO:0000256" key="8">
    <source>
        <dbReference type="ARBA" id="ARBA00022927"/>
    </source>
</evidence>
<accession>A0A0B0EMD3</accession>
<dbReference type="AlphaFoldDB" id="A0A0B0EMD3"/>
<keyword evidence="15" id="KW-0966">Cell projection</keyword>
<dbReference type="GO" id="GO:0009306">
    <property type="term" value="P:protein secretion"/>
    <property type="evidence" value="ECO:0007669"/>
    <property type="project" value="InterPro"/>
</dbReference>
<evidence type="ECO:0000256" key="11">
    <source>
        <dbReference type="ARBA" id="ARBA00023225"/>
    </source>
</evidence>
<keyword evidence="11 13" id="KW-1006">Bacterial flagellum protein export</keyword>
<evidence type="ECO:0000256" key="14">
    <source>
        <dbReference type="SAM" id="MobiDB-lite"/>
    </source>
</evidence>
<evidence type="ECO:0000256" key="7">
    <source>
        <dbReference type="ARBA" id="ARBA00022795"/>
    </source>
</evidence>
<keyword evidence="15" id="KW-0282">Flagellum</keyword>
<feature type="transmembrane region" description="Helical" evidence="13">
    <location>
        <begin position="180"/>
        <end position="209"/>
    </location>
</feature>
<feature type="transmembrane region" description="Helical" evidence="13">
    <location>
        <begin position="141"/>
        <end position="160"/>
    </location>
</feature>
<name>A0A0B0EMD3_9BACT</name>
<keyword evidence="5 13" id="KW-1003">Cell membrane</keyword>
<evidence type="ECO:0000256" key="13">
    <source>
        <dbReference type="RuleBase" id="RU364091"/>
    </source>
</evidence>
<evidence type="ECO:0000256" key="3">
    <source>
        <dbReference type="ARBA" id="ARBA00021622"/>
    </source>
</evidence>
<dbReference type="PANTHER" id="PTHR30531">
    <property type="entry name" value="FLAGELLAR BIOSYNTHETIC PROTEIN FLHB"/>
    <property type="match status" value="1"/>
</dbReference>
<dbReference type="Gene3D" id="3.40.1690.10">
    <property type="entry name" value="secretion proteins EscU"/>
    <property type="match status" value="1"/>
</dbReference>
<feature type="transmembrane region" description="Helical" evidence="13">
    <location>
        <begin position="34"/>
        <end position="53"/>
    </location>
</feature>
<reference evidence="15 16" key="1">
    <citation type="submission" date="2014-10" db="EMBL/GenBank/DDBJ databases">
        <title>Draft genome of anammox bacterium scalindua brodae, obtained using differential coverage binning of sequence data from two enrichment reactors.</title>
        <authorList>
            <person name="Speth D.R."/>
            <person name="Russ L."/>
            <person name="Kartal B."/>
            <person name="Op den Camp H.J."/>
            <person name="Dutilh B.E."/>
            <person name="Jetten M.S."/>
        </authorList>
    </citation>
    <scope>NUCLEOTIDE SEQUENCE [LARGE SCALE GENOMIC DNA]</scope>
    <source>
        <strain evidence="15">RU1</strain>
    </source>
</reference>
<dbReference type="PANTHER" id="PTHR30531:SF12">
    <property type="entry name" value="FLAGELLAR BIOSYNTHETIC PROTEIN FLHB"/>
    <property type="match status" value="1"/>
</dbReference>
<keyword evidence="8 13" id="KW-0653">Protein transport</keyword>
<keyword evidence="15" id="KW-0969">Cilium</keyword>
<evidence type="ECO:0000256" key="9">
    <source>
        <dbReference type="ARBA" id="ARBA00022989"/>
    </source>
</evidence>
<dbReference type="eggNOG" id="COG1377">
    <property type="taxonomic scope" value="Bacteria"/>
</dbReference>
<feature type="region of interest" description="Disordered" evidence="14">
    <location>
        <begin position="1"/>
        <end position="24"/>
    </location>
</feature>
<dbReference type="Proteomes" id="UP000030652">
    <property type="component" value="Unassembled WGS sequence"/>
</dbReference>
<dbReference type="NCBIfam" id="TIGR00328">
    <property type="entry name" value="flhB"/>
    <property type="match status" value="1"/>
</dbReference>
<comment type="function">
    <text evidence="12 13">Required for formation of the rod structure in the basal body of the flagellar apparatus. Together with FliI and FliH, may constitute the export apparatus of flagellin.</text>
</comment>
<dbReference type="GO" id="GO:0005886">
    <property type="term" value="C:plasma membrane"/>
    <property type="evidence" value="ECO:0007669"/>
    <property type="project" value="UniProtKB-SubCell"/>
</dbReference>
<evidence type="ECO:0000256" key="6">
    <source>
        <dbReference type="ARBA" id="ARBA00022692"/>
    </source>
</evidence>
<keyword evidence="10 13" id="KW-0472">Membrane</keyword>
<comment type="subcellular location">
    <subcellularLocation>
        <location evidence="1">Cell membrane</location>
        <topology evidence="1">Multi-pass membrane protein</topology>
    </subcellularLocation>
</comment>
<evidence type="ECO:0000256" key="1">
    <source>
        <dbReference type="ARBA" id="ARBA00004651"/>
    </source>
</evidence>
<evidence type="ECO:0000313" key="15">
    <source>
        <dbReference type="EMBL" id="KHE94217.1"/>
    </source>
</evidence>
<dbReference type="InterPro" id="IPR029025">
    <property type="entry name" value="T3SS_substrate_exporter_C"/>
</dbReference>
<evidence type="ECO:0000256" key="12">
    <source>
        <dbReference type="ARBA" id="ARBA00025078"/>
    </source>
</evidence>
<dbReference type="FunFam" id="3.40.1690.10:FF:000001">
    <property type="entry name" value="Flagellar biosynthetic protein FlhB"/>
    <property type="match status" value="1"/>
</dbReference>
<evidence type="ECO:0000256" key="4">
    <source>
        <dbReference type="ARBA" id="ARBA00022448"/>
    </source>
</evidence>
<protein>
    <recommendedName>
        <fullName evidence="3 13">Flagellar biosynthetic protein FlhB</fullName>
    </recommendedName>
</protein>
<keyword evidence="4 13" id="KW-0813">Transport</keyword>
<evidence type="ECO:0000313" key="16">
    <source>
        <dbReference type="Proteomes" id="UP000030652"/>
    </source>
</evidence>
<keyword evidence="7 13" id="KW-1005">Bacterial flagellum biogenesis</keyword>